<dbReference type="PANTHER" id="PTHR11311">
    <property type="entry name" value="SPONDIN"/>
    <property type="match status" value="1"/>
</dbReference>
<dbReference type="AlphaFoldDB" id="A0A4Y2EJM5"/>
<dbReference type="PROSITE" id="PS51020">
    <property type="entry name" value="SPONDIN"/>
    <property type="match status" value="1"/>
</dbReference>
<feature type="chain" id="PRO_5021499011" evidence="1">
    <location>
        <begin position="17"/>
        <end position="240"/>
    </location>
</feature>
<dbReference type="Proteomes" id="UP000499080">
    <property type="component" value="Unassembled WGS sequence"/>
</dbReference>
<dbReference type="PANTHER" id="PTHR11311:SF16">
    <property type="entry name" value="SPONDIN-1"/>
    <property type="match status" value="1"/>
</dbReference>
<reference evidence="3 4" key="1">
    <citation type="journal article" date="2019" name="Sci. Rep.">
        <title>Orb-weaving spider Araneus ventricosus genome elucidates the spidroin gene catalogue.</title>
        <authorList>
            <person name="Kono N."/>
            <person name="Nakamura H."/>
            <person name="Ohtoshi R."/>
            <person name="Moran D.A.P."/>
            <person name="Shinohara A."/>
            <person name="Yoshida Y."/>
            <person name="Fujiwara M."/>
            <person name="Mori M."/>
            <person name="Tomita M."/>
            <person name="Arakawa K."/>
        </authorList>
    </citation>
    <scope>NUCLEOTIDE SEQUENCE [LARGE SCALE GENOMIC DNA]</scope>
</reference>
<dbReference type="OrthoDB" id="347314at2759"/>
<dbReference type="Pfam" id="PF06468">
    <property type="entry name" value="Spond_N"/>
    <property type="match status" value="1"/>
</dbReference>
<dbReference type="InterPro" id="IPR038678">
    <property type="entry name" value="Spondin_N_sf"/>
</dbReference>
<sequence length="240" mass="28007">MTVLALHFLQISLMDGCQVHFVYEGETLAYQFPRAMVQENRELWYMDEGGLIQEICEEEQESQDEQPAIIEDCCACDEAKYELTFEGLWSRHMHPKDFPENEWLTSFSDIIGASHTVNFRMWEYGGYASEGVKEVAEKGKTKKLESELKTEIPHRKEIRLIIMKEQLISTPFEYAGPELSYFYADPPPPFVSEFSAMMESYLRYMSFSKERGIKIIANHCSKLCRCRVAVRGNRMYMPQK</sequence>
<keyword evidence="4" id="KW-1185">Reference proteome</keyword>
<accession>A0A4Y2EJM5</accession>
<evidence type="ECO:0000313" key="4">
    <source>
        <dbReference type="Proteomes" id="UP000499080"/>
    </source>
</evidence>
<comment type="caution">
    <text evidence="3">The sequence shown here is derived from an EMBL/GenBank/DDBJ whole genome shotgun (WGS) entry which is preliminary data.</text>
</comment>
<feature type="signal peptide" evidence="1">
    <location>
        <begin position="1"/>
        <end position="16"/>
    </location>
</feature>
<dbReference type="GO" id="GO:0007155">
    <property type="term" value="P:cell adhesion"/>
    <property type="evidence" value="ECO:0007669"/>
    <property type="project" value="TreeGrafter"/>
</dbReference>
<feature type="domain" description="Spondin" evidence="2">
    <location>
        <begin position="69"/>
        <end position="240"/>
    </location>
</feature>
<dbReference type="InterPro" id="IPR009465">
    <property type="entry name" value="Spondin_N"/>
</dbReference>
<dbReference type="GO" id="GO:0031012">
    <property type="term" value="C:extracellular matrix"/>
    <property type="evidence" value="ECO:0007669"/>
    <property type="project" value="TreeGrafter"/>
</dbReference>
<evidence type="ECO:0000256" key="1">
    <source>
        <dbReference type="SAM" id="SignalP"/>
    </source>
</evidence>
<evidence type="ECO:0000313" key="3">
    <source>
        <dbReference type="EMBL" id="GBM29041.1"/>
    </source>
</evidence>
<dbReference type="Gene3D" id="2.60.40.2130">
    <property type="entry name" value="F-spondin domain"/>
    <property type="match status" value="1"/>
</dbReference>
<name>A0A4Y2EJM5_ARAVE</name>
<keyword evidence="1" id="KW-0732">Signal</keyword>
<protein>
    <submittedName>
        <fullName evidence="3">Spondin-1</fullName>
    </submittedName>
</protein>
<gene>
    <name evidence="3" type="primary">SPON1_6</name>
    <name evidence="3" type="ORF">AVEN_233223_1</name>
</gene>
<dbReference type="EMBL" id="BGPR01000626">
    <property type="protein sequence ID" value="GBM29041.1"/>
    <property type="molecule type" value="Genomic_DNA"/>
</dbReference>
<proteinExistence type="predicted"/>
<evidence type="ECO:0000259" key="2">
    <source>
        <dbReference type="PROSITE" id="PS51020"/>
    </source>
</evidence>
<organism evidence="3 4">
    <name type="scientific">Araneus ventricosus</name>
    <name type="common">Orbweaver spider</name>
    <name type="synonym">Epeira ventricosa</name>
    <dbReference type="NCBI Taxonomy" id="182803"/>
    <lineage>
        <taxon>Eukaryota</taxon>
        <taxon>Metazoa</taxon>
        <taxon>Ecdysozoa</taxon>
        <taxon>Arthropoda</taxon>
        <taxon>Chelicerata</taxon>
        <taxon>Arachnida</taxon>
        <taxon>Araneae</taxon>
        <taxon>Araneomorphae</taxon>
        <taxon>Entelegynae</taxon>
        <taxon>Araneoidea</taxon>
        <taxon>Araneidae</taxon>
        <taxon>Araneus</taxon>
    </lineage>
</organism>
<dbReference type="InterPro" id="IPR051418">
    <property type="entry name" value="Spondin/Thrombospondin_T1"/>
</dbReference>